<name>A0A4R1S276_HYDET</name>
<evidence type="ECO:0000313" key="1">
    <source>
        <dbReference type="EMBL" id="TCL73278.1"/>
    </source>
</evidence>
<dbReference type="RefSeq" id="WP_132013429.1">
    <property type="nucleotide sequence ID" value="NZ_SLUN01000005.1"/>
</dbReference>
<dbReference type="Proteomes" id="UP000295008">
    <property type="component" value="Unassembled WGS sequence"/>
</dbReference>
<dbReference type="CDD" id="cd08547">
    <property type="entry name" value="Type_II_cohesin"/>
    <property type="match status" value="1"/>
</dbReference>
<evidence type="ECO:0000313" key="2">
    <source>
        <dbReference type="Proteomes" id="UP000295008"/>
    </source>
</evidence>
<dbReference type="EMBL" id="SLUN01000005">
    <property type="protein sequence ID" value="TCL73278.1"/>
    <property type="molecule type" value="Genomic_DNA"/>
</dbReference>
<organism evidence="1 2">
    <name type="scientific">Hydrogenispora ethanolica</name>
    <dbReference type="NCBI Taxonomy" id="1082276"/>
    <lineage>
        <taxon>Bacteria</taxon>
        <taxon>Bacillati</taxon>
        <taxon>Bacillota</taxon>
        <taxon>Hydrogenispora</taxon>
    </lineage>
</organism>
<protein>
    <recommendedName>
        <fullName evidence="3">Cohesin domain-containing protein</fullName>
    </recommendedName>
</protein>
<reference evidence="1 2" key="1">
    <citation type="submission" date="2019-03" db="EMBL/GenBank/DDBJ databases">
        <title>Genomic Encyclopedia of Type Strains, Phase IV (KMG-IV): sequencing the most valuable type-strain genomes for metagenomic binning, comparative biology and taxonomic classification.</title>
        <authorList>
            <person name="Goeker M."/>
        </authorList>
    </citation>
    <scope>NUCLEOTIDE SEQUENCE [LARGE SCALE GENOMIC DNA]</scope>
    <source>
        <strain evidence="1 2">LX-B</strain>
    </source>
</reference>
<dbReference type="Gene3D" id="2.60.40.680">
    <property type="match status" value="1"/>
</dbReference>
<accession>A0A4R1S276</accession>
<dbReference type="AlphaFoldDB" id="A0A4R1S276"/>
<evidence type="ECO:0008006" key="3">
    <source>
        <dbReference type="Google" id="ProtNLM"/>
    </source>
</evidence>
<dbReference type="OrthoDB" id="1829213at2"/>
<sequence>MKRKGWLVGILTAGLLLAAGIVRSEPAGLLSVENKYIKVYLNNSDEETGRFAVDVTGGDYERADDDNKPLIYGRPRPWTSFTTLRIDGADYVFGKATHKRAGAGLPGGEMLQAPRLANHQLTMKCQYGTIVVEQILDITRSPSTGALDTARIRYILTNQGTAPAELGLRVLLDTMVGDNDGAPFRVGDHEVTTDRSFAGKDCPDFWQAFDSMAKPAVIAQGTLKGGDVTTPDRIAFTNWGKAADNPWEIPLEEGADFTREGEDELDSALAMFWLPRTVKPGDSMQVVIDYGLGGITFSPGNTYLGISAPAEVAYSISDPRTYLIIMYLEHRGEAKAENVRIRLELPPGLVSTAGTTEVRLAELIPGVTKQFSWEVRPDGSFSGDASFAIQVTGDHLEANQVTRKIRIIGPPRVEGVLKIPAVRVVDNHWDPYPLPVTVTLRNRGEAATGGLKAVLTGDAGFRLADGERSEKFLGNLGPQEETTVTWQVVPNPGAPHGRLQAEVTGAGIRPERLQADAEIPPLPFELALSGAARPLPGQVYLVDVSAYNLSDTTQFNLDIRYDPKQLRLVSVSRGTFLVEDNGLSRWSGGTINGRNGTATGISGSRSQPFSGSQVTLARLNFIVVGSGTGRIQTGAFQLRDAAGRELPGEPASLQYQIGEESQ</sequence>
<gene>
    <name evidence="1" type="ORF">EDC14_1005140</name>
</gene>
<comment type="caution">
    <text evidence="1">The sequence shown here is derived from an EMBL/GenBank/DDBJ whole genome shotgun (WGS) entry which is preliminary data.</text>
</comment>
<keyword evidence="2" id="KW-1185">Reference proteome</keyword>
<proteinExistence type="predicted"/>